<keyword evidence="10" id="KW-0547">Nucleotide-binding</keyword>
<dbReference type="NCBIfam" id="NF004776">
    <property type="entry name" value="PRK06116.1"/>
    <property type="match status" value="1"/>
</dbReference>
<dbReference type="OrthoDB" id="9800167at2"/>
<keyword evidence="8 12" id="KW-0676">Redox-active center</keyword>
<feature type="disulfide bond" description="Redox-active" evidence="11">
    <location>
        <begin position="42"/>
        <end position="47"/>
    </location>
</feature>
<comment type="cofactor">
    <cofactor evidence="10">
        <name>FAD</name>
        <dbReference type="ChEBI" id="CHEBI:57692"/>
    </cofactor>
    <text evidence="10">Binds 1 FAD per subunit.</text>
</comment>
<dbReference type="GO" id="GO:0005829">
    <property type="term" value="C:cytosol"/>
    <property type="evidence" value="ECO:0007669"/>
    <property type="project" value="TreeGrafter"/>
</dbReference>
<protein>
    <submittedName>
        <fullName evidence="15">Glutathione-disulfide reductase</fullName>
    </submittedName>
</protein>
<organism evidence="15 16">
    <name type="scientific">Pseudomonas frederiksbergensis</name>
    <dbReference type="NCBI Taxonomy" id="104087"/>
    <lineage>
        <taxon>Bacteria</taxon>
        <taxon>Pseudomonadati</taxon>
        <taxon>Pseudomonadota</taxon>
        <taxon>Gammaproteobacteria</taxon>
        <taxon>Pseudomonadales</taxon>
        <taxon>Pseudomonadaceae</taxon>
        <taxon>Pseudomonas</taxon>
    </lineage>
</organism>
<evidence type="ECO:0000256" key="7">
    <source>
        <dbReference type="ARBA" id="ARBA00023157"/>
    </source>
</evidence>
<dbReference type="GO" id="GO:0004362">
    <property type="term" value="F:glutathione-disulfide reductase (NADPH) activity"/>
    <property type="evidence" value="ECO:0007669"/>
    <property type="project" value="TreeGrafter"/>
</dbReference>
<feature type="binding site" evidence="10">
    <location>
        <position position="51"/>
    </location>
    <ligand>
        <name>FAD</name>
        <dbReference type="ChEBI" id="CHEBI:57692"/>
    </ligand>
</feature>
<evidence type="ECO:0000313" key="15">
    <source>
        <dbReference type="EMBL" id="RON57550.1"/>
    </source>
</evidence>
<evidence type="ECO:0000256" key="9">
    <source>
        <dbReference type="PIRSR" id="PIRSR000350-2"/>
    </source>
</evidence>
<keyword evidence="3 12" id="KW-0285">Flavoprotein</keyword>
<sequence>MTYDFDLFVIGAGSGGVRAARFAAGFGAKVAVAESRYLGGTCVNVGCVPKKLLVYGSHFADDFEQAEGFGWTAGKAQFDWAKLITNKNREIERLNGIYRKLLINSGVTLLEGHARLTDPNHVEVNGQIFSAERILIATGGWPQIPDIPGREHAITSNEAFFLPQLPKRVLVVGGGYIAVEFAGIFNGLGADTSLLYRGDLFLRGFDKSVRTHLVEELTKRGLQLKFNTDIVRIDKQSDGSLLATLNDGSQLETDSIFYATGRRPMLDNLGLENTRVELNEKGYIDVNDNFETREPSILALGDVIGRVQLTPVATAEGMAVARRLFKPEQYRPVDYRHIPTAVFSQPNIGTVGLTEEQALENGHKVTVFESRFKPMKLTLTESSEQTLMKLVVDVRTDRVLGAHMVGPDAGDIIQGLAIALKAGATKRLFDDTIGVHPTSAEEFVTLRTPVAGR</sequence>
<dbReference type="SUPFAM" id="SSF55424">
    <property type="entry name" value="FAD/NAD-linked reductases, dimerisation (C-terminal) domain"/>
    <property type="match status" value="1"/>
</dbReference>
<accession>A0A423KQW4</accession>
<feature type="binding site" evidence="10">
    <location>
        <position position="261"/>
    </location>
    <ligand>
        <name>NAD(+)</name>
        <dbReference type="ChEBI" id="CHEBI:57540"/>
    </ligand>
</feature>
<dbReference type="GO" id="GO:0045454">
    <property type="term" value="P:cell redox homeostasis"/>
    <property type="evidence" value="ECO:0007669"/>
    <property type="project" value="InterPro"/>
</dbReference>
<comment type="subunit">
    <text evidence="2">Homodimer.</text>
</comment>
<dbReference type="PIRSF" id="PIRSF000350">
    <property type="entry name" value="Mercury_reductase_MerA"/>
    <property type="match status" value="1"/>
</dbReference>
<evidence type="ECO:0000256" key="10">
    <source>
        <dbReference type="PIRSR" id="PIRSR000350-3"/>
    </source>
</evidence>
<dbReference type="InterPro" id="IPR036188">
    <property type="entry name" value="FAD/NAD-bd_sf"/>
</dbReference>
<dbReference type="GO" id="GO:0006749">
    <property type="term" value="P:glutathione metabolic process"/>
    <property type="evidence" value="ECO:0007669"/>
    <property type="project" value="TreeGrafter"/>
</dbReference>
<dbReference type="EMBL" id="MOBP01000003">
    <property type="protein sequence ID" value="RON57550.1"/>
    <property type="molecule type" value="Genomic_DNA"/>
</dbReference>
<dbReference type="PRINTS" id="PR00411">
    <property type="entry name" value="PNDRDTASEI"/>
</dbReference>
<dbReference type="GO" id="GO:0034599">
    <property type="term" value="P:cellular response to oxidative stress"/>
    <property type="evidence" value="ECO:0007669"/>
    <property type="project" value="TreeGrafter"/>
</dbReference>
<dbReference type="InterPro" id="IPR016156">
    <property type="entry name" value="FAD/NAD-linked_Rdtase_dimer_sf"/>
</dbReference>
<evidence type="ECO:0000313" key="16">
    <source>
        <dbReference type="Proteomes" id="UP000283627"/>
    </source>
</evidence>
<dbReference type="Pfam" id="PF02852">
    <property type="entry name" value="Pyr_redox_dim"/>
    <property type="match status" value="1"/>
</dbReference>
<evidence type="ECO:0000259" key="14">
    <source>
        <dbReference type="Pfam" id="PF07992"/>
    </source>
</evidence>
<evidence type="ECO:0000259" key="13">
    <source>
        <dbReference type="Pfam" id="PF02852"/>
    </source>
</evidence>
<dbReference type="PANTHER" id="PTHR42737:SF2">
    <property type="entry name" value="GLUTATHIONE REDUCTASE"/>
    <property type="match status" value="1"/>
</dbReference>
<evidence type="ECO:0000256" key="5">
    <source>
        <dbReference type="ARBA" id="ARBA00022857"/>
    </source>
</evidence>
<dbReference type="FunFam" id="3.50.50.60:FF:000051">
    <property type="entry name" value="Glutathione reductase"/>
    <property type="match status" value="1"/>
</dbReference>
<dbReference type="PANTHER" id="PTHR42737">
    <property type="entry name" value="GLUTATHIONE REDUCTASE"/>
    <property type="match status" value="1"/>
</dbReference>
<dbReference type="Gene3D" id="3.50.50.60">
    <property type="entry name" value="FAD/NAD(P)-binding domain"/>
    <property type="match status" value="2"/>
</dbReference>
<evidence type="ECO:0000256" key="2">
    <source>
        <dbReference type="ARBA" id="ARBA00011738"/>
    </source>
</evidence>
<dbReference type="Proteomes" id="UP000283627">
    <property type="component" value="Unassembled WGS sequence"/>
</dbReference>
<dbReference type="PROSITE" id="PS00076">
    <property type="entry name" value="PYRIDINE_REDOX_1"/>
    <property type="match status" value="1"/>
</dbReference>
<evidence type="ECO:0000256" key="12">
    <source>
        <dbReference type="RuleBase" id="RU003691"/>
    </source>
</evidence>
<dbReference type="InterPro" id="IPR023753">
    <property type="entry name" value="FAD/NAD-binding_dom"/>
</dbReference>
<comment type="similarity">
    <text evidence="1 12">Belongs to the class-I pyridine nucleotide-disulfide oxidoreductase family.</text>
</comment>
<feature type="binding site" evidence="10">
    <location>
        <begin position="173"/>
        <end position="180"/>
    </location>
    <ligand>
        <name>NAD(+)</name>
        <dbReference type="ChEBI" id="CHEBI:57540"/>
    </ligand>
</feature>
<dbReference type="SUPFAM" id="SSF51905">
    <property type="entry name" value="FAD/NAD(P)-binding domain"/>
    <property type="match status" value="1"/>
</dbReference>
<keyword evidence="5" id="KW-0521">NADP</keyword>
<dbReference type="InterPro" id="IPR004099">
    <property type="entry name" value="Pyr_nucl-diS_OxRdtase_dimer"/>
</dbReference>
<name>A0A423KQW4_9PSED</name>
<keyword evidence="7" id="KW-1015">Disulfide bond</keyword>
<feature type="binding site" evidence="10">
    <location>
        <position position="302"/>
    </location>
    <ligand>
        <name>FAD</name>
        <dbReference type="ChEBI" id="CHEBI:57692"/>
    </ligand>
</feature>
<dbReference type="Gene3D" id="3.30.390.30">
    <property type="match status" value="1"/>
</dbReference>
<dbReference type="InterPro" id="IPR046952">
    <property type="entry name" value="GSHR/TRXR-like"/>
</dbReference>
<feature type="domain" description="Pyridine nucleotide-disulphide oxidoreductase dimerisation" evidence="13">
    <location>
        <begin position="338"/>
        <end position="446"/>
    </location>
</feature>
<dbReference type="PRINTS" id="PR00368">
    <property type="entry name" value="FADPNR"/>
</dbReference>
<dbReference type="Pfam" id="PF07992">
    <property type="entry name" value="Pyr_redox_2"/>
    <property type="match status" value="1"/>
</dbReference>
<evidence type="ECO:0000256" key="3">
    <source>
        <dbReference type="ARBA" id="ARBA00022630"/>
    </source>
</evidence>
<dbReference type="InterPro" id="IPR012999">
    <property type="entry name" value="Pyr_OxRdtase_I_AS"/>
</dbReference>
<feature type="active site" description="Proton acceptor" evidence="9">
    <location>
        <position position="436"/>
    </location>
</feature>
<feature type="domain" description="FAD/NAD(P)-binding" evidence="14">
    <location>
        <begin position="5"/>
        <end position="317"/>
    </location>
</feature>
<dbReference type="InterPro" id="IPR001100">
    <property type="entry name" value="Pyr_nuc-diS_OxRdtase"/>
</dbReference>
<proteinExistence type="inferred from homology"/>
<dbReference type="GO" id="GO:0050660">
    <property type="term" value="F:flavin adenine dinucleotide binding"/>
    <property type="evidence" value="ECO:0007669"/>
    <property type="project" value="InterPro"/>
</dbReference>
<evidence type="ECO:0000256" key="6">
    <source>
        <dbReference type="ARBA" id="ARBA00023002"/>
    </source>
</evidence>
<keyword evidence="6 12" id="KW-0560">Oxidoreductase</keyword>
<evidence type="ECO:0000256" key="8">
    <source>
        <dbReference type="ARBA" id="ARBA00023284"/>
    </source>
</evidence>
<dbReference type="RefSeq" id="WP_123403720.1">
    <property type="nucleotide sequence ID" value="NZ_MOBP01000003.1"/>
</dbReference>
<reference evidence="15 16" key="1">
    <citation type="submission" date="2016-10" db="EMBL/GenBank/DDBJ databases">
        <title>Comparative genome analysis of multiple Pseudomonas spp. focuses on biocontrol and plant growth promoting traits.</title>
        <authorList>
            <person name="Tao X.-Y."/>
            <person name="Taylor C.G."/>
        </authorList>
    </citation>
    <scope>NUCLEOTIDE SEQUENCE [LARGE SCALE GENOMIC DNA]</scope>
    <source>
        <strain evidence="15 16">39A2</strain>
    </source>
</reference>
<evidence type="ECO:0000256" key="4">
    <source>
        <dbReference type="ARBA" id="ARBA00022827"/>
    </source>
</evidence>
<evidence type="ECO:0000256" key="1">
    <source>
        <dbReference type="ARBA" id="ARBA00007532"/>
    </source>
</evidence>
<evidence type="ECO:0000256" key="11">
    <source>
        <dbReference type="PIRSR" id="PIRSR000350-4"/>
    </source>
</evidence>
<keyword evidence="10" id="KW-0520">NAD</keyword>
<comment type="caution">
    <text evidence="15">The sequence shown here is derived from an EMBL/GenBank/DDBJ whole genome shotgun (WGS) entry which is preliminary data.</text>
</comment>
<keyword evidence="4 10" id="KW-0274">FAD</keyword>
<dbReference type="AlphaFoldDB" id="A0A423KQW4"/>
<gene>
    <name evidence="15" type="ORF">BK665_05490</name>
</gene>